<dbReference type="GO" id="GO:0000155">
    <property type="term" value="F:phosphorelay sensor kinase activity"/>
    <property type="evidence" value="ECO:0007669"/>
    <property type="project" value="InterPro"/>
</dbReference>
<dbReference type="EMBL" id="CP003600">
    <property type="protein sequence ID" value="AFY94899.1"/>
    <property type="molecule type" value="Genomic_DNA"/>
</dbReference>
<dbReference type="HOGENOM" id="CLU_328971_0_0_3"/>
<dbReference type="InterPro" id="IPR052162">
    <property type="entry name" value="Sensor_kinase/Photoreceptor"/>
</dbReference>
<evidence type="ECO:0000259" key="9">
    <source>
        <dbReference type="PROSITE" id="PS50109"/>
    </source>
</evidence>
<keyword evidence="8" id="KW-1133">Transmembrane helix</keyword>
<dbReference type="AlphaFoldDB" id="K9UL33"/>
<keyword evidence="8" id="KW-0472">Membrane</keyword>
<dbReference type="NCBIfam" id="TIGR00229">
    <property type="entry name" value="sensory_box"/>
    <property type="match status" value="1"/>
</dbReference>
<proteinExistence type="predicted"/>
<reference evidence="12 13" key="1">
    <citation type="submission" date="2012-05" db="EMBL/GenBank/DDBJ databases">
        <title>Finished chromosome of genome of Chamaesiphon sp. PCC 6605.</title>
        <authorList>
            <consortium name="US DOE Joint Genome Institute"/>
            <person name="Gugger M."/>
            <person name="Coursin T."/>
            <person name="Rippka R."/>
            <person name="Tandeau De Marsac N."/>
            <person name="Huntemann M."/>
            <person name="Wei C.-L."/>
            <person name="Han J."/>
            <person name="Detter J.C."/>
            <person name="Han C."/>
            <person name="Tapia R."/>
            <person name="Chen A."/>
            <person name="Kyrpides N."/>
            <person name="Mavromatis K."/>
            <person name="Markowitz V."/>
            <person name="Szeto E."/>
            <person name="Ivanova N."/>
            <person name="Pagani I."/>
            <person name="Pati A."/>
            <person name="Goodwin L."/>
            <person name="Nordberg H.P."/>
            <person name="Cantor M.N."/>
            <person name="Hua S.X."/>
            <person name="Woyke T."/>
            <person name="Kerfeld C.A."/>
        </authorList>
    </citation>
    <scope>NUCLEOTIDE SEQUENCE [LARGE SCALE GENOMIC DNA]</scope>
    <source>
        <strain evidence="13">ATCC 27169 / PCC 6605</strain>
    </source>
</reference>
<dbReference type="Pfam" id="PF01590">
    <property type="entry name" value="GAF"/>
    <property type="match status" value="1"/>
</dbReference>
<keyword evidence="3" id="KW-0597">Phosphoprotein</keyword>
<gene>
    <name evidence="12" type="ORF">Cha6605_3935</name>
</gene>
<dbReference type="InterPro" id="IPR013656">
    <property type="entry name" value="PAS_4"/>
</dbReference>
<dbReference type="Proteomes" id="UP000010366">
    <property type="component" value="Chromosome"/>
</dbReference>
<dbReference type="InterPro" id="IPR036097">
    <property type="entry name" value="HisK_dim/P_sf"/>
</dbReference>
<dbReference type="InterPro" id="IPR029016">
    <property type="entry name" value="GAF-like_dom_sf"/>
</dbReference>
<dbReference type="SUPFAM" id="SSF55874">
    <property type="entry name" value="ATPase domain of HSP90 chaperone/DNA topoisomerase II/histidine kinase"/>
    <property type="match status" value="1"/>
</dbReference>
<dbReference type="SUPFAM" id="SSF47384">
    <property type="entry name" value="Homodimeric domain of signal transducing histidine kinase"/>
    <property type="match status" value="1"/>
</dbReference>
<dbReference type="InterPro" id="IPR013655">
    <property type="entry name" value="PAS_fold_3"/>
</dbReference>
<dbReference type="InterPro" id="IPR003018">
    <property type="entry name" value="GAF"/>
</dbReference>
<dbReference type="SMART" id="SM00091">
    <property type="entry name" value="PAS"/>
    <property type="match status" value="2"/>
</dbReference>
<organism evidence="12 13">
    <name type="scientific">Chamaesiphon minutus (strain ATCC 27169 / PCC 6605)</name>
    <dbReference type="NCBI Taxonomy" id="1173020"/>
    <lineage>
        <taxon>Bacteria</taxon>
        <taxon>Bacillati</taxon>
        <taxon>Cyanobacteriota</taxon>
        <taxon>Cyanophyceae</taxon>
        <taxon>Gomontiellales</taxon>
        <taxon>Chamaesiphonaceae</taxon>
        <taxon>Chamaesiphon</taxon>
    </lineage>
</organism>
<dbReference type="Gene3D" id="3.30.450.20">
    <property type="entry name" value="PAS domain"/>
    <property type="match status" value="2"/>
</dbReference>
<keyword evidence="4" id="KW-0808">Transferase</keyword>
<name>K9UL33_CHAP6</name>
<dbReference type="EC" id="2.7.13.3" evidence="2"/>
<dbReference type="Gene3D" id="2.10.70.100">
    <property type="match status" value="1"/>
</dbReference>
<evidence type="ECO:0000256" key="1">
    <source>
        <dbReference type="ARBA" id="ARBA00000085"/>
    </source>
</evidence>
<sequence>MQHSPSFIRSKQRFSPPNTNRLEQSGQHLAGIASKSAIAIGVLVLIGWQLDIAVLKSAIPGGVSMKVNTAICFVLAGISLLLKTHQPQSARGEKMASGFALSAIVIPLLTICEYLFGWQIGADDRWLGDFKAIGTVDSDLMGINTAVSFCLIGAALLLINSPERRSSKQPQHQVQVDGVTIAQIMAVVAGSIAMQASVSYAYNVRLNTVMTSMALHTTITFLTLSVGILGLRSDRGFMRAITTELMGGQSARRFMPAAILAPAIVGWLILQGLQANLYNVNVALSLMSISLTAIWLGQIRINAGILNRLDYDRVRSATRMRSSRERLQLALRAAKQGIWDIDTQSQTLTWDERCKAIFGLPADATVTLAQALDLIHPDDRQRVADAVQSAIREDREYVEEYRIVYPDGTVGWVLAQGRADRYSTDVPERLLGTLMDITARKNTELNERFLNDLTRRLRQVTDADEIQWESAKSLGEYLDVDRVTWSQVDWARRLAKIERDWHREGLSDAAGIYTLGGSLPPELQVALFAGEAVAIDDLTTEPLLAPYLDSYRQFGARAVAKIPCLSEGRWVATLHVSTQRVRHWREDEIGLMQAVVRQIWSIGDRARAAQALRVEEERTRAAQAIVEQQLGEIEAIYRSAPVGLCFINTDLQFVRLNEYLARINGFPVAAHIGRTPSELFPGAAETIEALYRQVIESGEPIIDLELSGSHPARPDLLRHWLVCCYPQKDAEDCVVGVNVMVQEITERKRAEAERQQGQAALEQQVRELDRVNRLLGESAAKIEERNRELDSFVYVVSHDLKAPLRGIANLAQWIEDDLESILADRVRHHTSLLRNRVHRMEATIDGLLDFARVGRMVAPIEPVVVSQLVAEVIDSIAPPPTFKIAIAPDLPTFNTKRLFLSQVLTNLISNAIKHHDCDHGSIQISGRDRGDLYEFAVADDGPGIAPEQHERIFIIFQAVNPQRRNDSSGIGLSIVKKIVEAEGGNIWIESQPPHGATFYFTWPKNSNISV</sequence>
<dbReference type="Gene3D" id="3.30.450.40">
    <property type="match status" value="1"/>
</dbReference>
<evidence type="ECO:0000256" key="8">
    <source>
        <dbReference type="SAM" id="Phobius"/>
    </source>
</evidence>
<dbReference type="PROSITE" id="PS50113">
    <property type="entry name" value="PAC"/>
    <property type="match status" value="1"/>
</dbReference>
<dbReference type="Gene3D" id="3.30.565.10">
    <property type="entry name" value="Histidine kinase-like ATPase, C-terminal domain"/>
    <property type="match status" value="1"/>
</dbReference>
<accession>K9UL33</accession>
<dbReference type="Pfam" id="PF08447">
    <property type="entry name" value="PAS_3"/>
    <property type="match status" value="1"/>
</dbReference>
<dbReference type="eggNOG" id="COG4251">
    <property type="taxonomic scope" value="Bacteria"/>
</dbReference>
<dbReference type="SMART" id="SM00388">
    <property type="entry name" value="HisKA"/>
    <property type="match status" value="1"/>
</dbReference>
<dbReference type="PANTHER" id="PTHR43304:SF1">
    <property type="entry name" value="PAC DOMAIN-CONTAINING PROTEIN"/>
    <property type="match status" value="1"/>
</dbReference>
<evidence type="ECO:0000313" key="12">
    <source>
        <dbReference type="EMBL" id="AFY94899.1"/>
    </source>
</evidence>
<dbReference type="SMART" id="SM00086">
    <property type="entry name" value="PAC"/>
    <property type="match status" value="1"/>
</dbReference>
<evidence type="ECO:0000259" key="11">
    <source>
        <dbReference type="PROSITE" id="PS50113"/>
    </source>
</evidence>
<dbReference type="InterPro" id="IPR036890">
    <property type="entry name" value="HATPase_C_sf"/>
</dbReference>
<dbReference type="InterPro" id="IPR001610">
    <property type="entry name" value="PAC"/>
</dbReference>
<dbReference type="InterPro" id="IPR035965">
    <property type="entry name" value="PAS-like_dom_sf"/>
</dbReference>
<dbReference type="SUPFAM" id="SSF55781">
    <property type="entry name" value="GAF domain-like"/>
    <property type="match status" value="1"/>
</dbReference>
<feature type="domain" description="PAS" evidence="10">
    <location>
        <begin position="323"/>
        <end position="394"/>
    </location>
</feature>
<dbReference type="SUPFAM" id="SSF55785">
    <property type="entry name" value="PYP-like sensor domain (PAS domain)"/>
    <property type="match status" value="2"/>
</dbReference>
<evidence type="ECO:0000256" key="7">
    <source>
        <dbReference type="SAM" id="MobiDB-lite"/>
    </source>
</evidence>
<dbReference type="OrthoDB" id="475707at2"/>
<evidence type="ECO:0000256" key="4">
    <source>
        <dbReference type="ARBA" id="ARBA00022679"/>
    </source>
</evidence>
<protein>
    <recommendedName>
        <fullName evidence="2">histidine kinase</fullName>
        <ecNumber evidence="2">2.7.13.3</ecNumber>
    </recommendedName>
</protein>
<dbReference type="PROSITE" id="PS50112">
    <property type="entry name" value="PAS"/>
    <property type="match status" value="1"/>
</dbReference>
<dbReference type="PRINTS" id="PR00344">
    <property type="entry name" value="BCTRLSENSOR"/>
</dbReference>
<keyword evidence="13" id="KW-1185">Reference proteome</keyword>
<dbReference type="eggNOG" id="COG2203">
    <property type="taxonomic scope" value="Bacteria"/>
</dbReference>
<dbReference type="Gene3D" id="1.10.287.130">
    <property type="match status" value="1"/>
</dbReference>
<feature type="transmembrane region" description="Helical" evidence="8">
    <location>
        <begin position="276"/>
        <end position="296"/>
    </location>
</feature>
<feature type="transmembrane region" description="Helical" evidence="8">
    <location>
        <begin position="140"/>
        <end position="159"/>
    </location>
</feature>
<comment type="catalytic activity">
    <reaction evidence="1">
        <text>ATP + protein L-histidine = ADP + protein N-phospho-L-histidine.</text>
        <dbReference type="EC" id="2.7.13.3"/>
    </reaction>
</comment>
<dbReference type="PROSITE" id="PS50109">
    <property type="entry name" value="HIS_KIN"/>
    <property type="match status" value="1"/>
</dbReference>
<feature type="transmembrane region" description="Helical" evidence="8">
    <location>
        <begin position="67"/>
        <end position="84"/>
    </location>
</feature>
<dbReference type="STRING" id="1173020.Cha6605_3935"/>
<dbReference type="SMART" id="SM00065">
    <property type="entry name" value="GAF"/>
    <property type="match status" value="1"/>
</dbReference>
<dbReference type="PANTHER" id="PTHR43304">
    <property type="entry name" value="PHYTOCHROME-LIKE PROTEIN CPH1"/>
    <property type="match status" value="1"/>
</dbReference>
<dbReference type="SMART" id="SM00387">
    <property type="entry name" value="HATPase_c"/>
    <property type="match status" value="1"/>
</dbReference>
<dbReference type="InterPro" id="IPR003594">
    <property type="entry name" value="HATPase_dom"/>
</dbReference>
<dbReference type="CDD" id="cd00130">
    <property type="entry name" value="PAS"/>
    <property type="match status" value="1"/>
</dbReference>
<evidence type="ECO:0000313" key="13">
    <source>
        <dbReference type="Proteomes" id="UP000010366"/>
    </source>
</evidence>
<keyword evidence="5" id="KW-0418">Kinase</keyword>
<keyword evidence="6" id="KW-0902">Two-component regulatory system</keyword>
<dbReference type="Pfam" id="PF02518">
    <property type="entry name" value="HATPase_c"/>
    <property type="match status" value="1"/>
</dbReference>
<dbReference type="CDD" id="cd00082">
    <property type="entry name" value="HisKA"/>
    <property type="match status" value="1"/>
</dbReference>
<dbReference type="InterPro" id="IPR005467">
    <property type="entry name" value="His_kinase_dom"/>
</dbReference>
<dbReference type="Pfam" id="PF08448">
    <property type="entry name" value="PAS_4"/>
    <property type="match status" value="1"/>
</dbReference>
<dbReference type="InterPro" id="IPR004358">
    <property type="entry name" value="Sig_transdc_His_kin-like_C"/>
</dbReference>
<dbReference type="KEGG" id="cmp:Cha6605_3935"/>
<feature type="region of interest" description="Disordered" evidence="7">
    <location>
        <begin position="1"/>
        <end position="20"/>
    </location>
</feature>
<dbReference type="RefSeq" id="WP_015161013.1">
    <property type="nucleotide sequence ID" value="NC_019697.1"/>
</dbReference>
<dbReference type="InterPro" id="IPR000014">
    <property type="entry name" value="PAS"/>
</dbReference>
<evidence type="ECO:0000256" key="2">
    <source>
        <dbReference type="ARBA" id="ARBA00012438"/>
    </source>
</evidence>
<evidence type="ECO:0000256" key="3">
    <source>
        <dbReference type="ARBA" id="ARBA00022553"/>
    </source>
</evidence>
<feature type="domain" description="PAC" evidence="11">
    <location>
        <begin position="397"/>
        <end position="449"/>
    </location>
</feature>
<feature type="domain" description="Histidine kinase" evidence="9">
    <location>
        <begin position="795"/>
        <end position="1006"/>
    </location>
</feature>
<feature type="transmembrane region" description="Helical" evidence="8">
    <location>
        <begin position="214"/>
        <end position="233"/>
    </location>
</feature>
<evidence type="ECO:0000256" key="6">
    <source>
        <dbReference type="ARBA" id="ARBA00023012"/>
    </source>
</evidence>
<dbReference type="eggNOG" id="COG2202">
    <property type="taxonomic scope" value="Bacteria"/>
</dbReference>
<evidence type="ECO:0000256" key="5">
    <source>
        <dbReference type="ARBA" id="ARBA00022777"/>
    </source>
</evidence>
<dbReference type="InterPro" id="IPR000700">
    <property type="entry name" value="PAS-assoc_C"/>
</dbReference>
<evidence type="ECO:0000259" key="10">
    <source>
        <dbReference type="PROSITE" id="PS50112"/>
    </source>
</evidence>
<keyword evidence="8" id="KW-0812">Transmembrane</keyword>
<dbReference type="InterPro" id="IPR003661">
    <property type="entry name" value="HisK_dim/P_dom"/>
</dbReference>
<dbReference type="Pfam" id="PF00512">
    <property type="entry name" value="HisKA"/>
    <property type="match status" value="1"/>
</dbReference>
<feature type="transmembrane region" description="Helical" evidence="8">
    <location>
        <begin position="96"/>
        <end position="120"/>
    </location>
</feature>
<dbReference type="PATRIC" id="fig|1173020.3.peg.4504"/>
<feature type="transmembrane region" description="Helical" evidence="8">
    <location>
        <begin position="254"/>
        <end position="270"/>
    </location>
</feature>
<feature type="transmembrane region" description="Helical" evidence="8">
    <location>
        <begin position="37"/>
        <end position="55"/>
    </location>
</feature>